<organism evidence="1 2">
    <name type="scientific">Ensete ventricosum</name>
    <name type="common">Abyssinian banana</name>
    <name type="synonym">Musa ensete</name>
    <dbReference type="NCBI Taxonomy" id="4639"/>
    <lineage>
        <taxon>Eukaryota</taxon>
        <taxon>Viridiplantae</taxon>
        <taxon>Streptophyta</taxon>
        <taxon>Embryophyta</taxon>
        <taxon>Tracheophyta</taxon>
        <taxon>Spermatophyta</taxon>
        <taxon>Magnoliopsida</taxon>
        <taxon>Liliopsida</taxon>
        <taxon>Zingiberales</taxon>
        <taxon>Musaceae</taxon>
        <taxon>Ensete</taxon>
    </lineage>
</organism>
<evidence type="ECO:0000313" key="2">
    <source>
        <dbReference type="Proteomes" id="UP000287651"/>
    </source>
</evidence>
<proteinExistence type="predicted"/>
<name>A0A427AKA8_ENSVE</name>
<sequence length="134" mass="14355">PPVPVGRTDRNGEISLPLEAAELLELDVREVVVSAVAAEEAVGRPERVQLAQAAGVEAESWLPLAAPVEQAHLGPVEVPAQTLDVASPKAVLVPPVLHPLDLASEHQQERRQRAQLVDPCLPLLYLHPGFQGQD</sequence>
<dbReference type="EMBL" id="AMZH03002121">
    <property type="protein sequence ID" value="RRT76707.1"/>
    <property type="molecule type" value="Genomic_DNA"/>
</dbReference>
<reference evidence="1 2" key="1">
    <citation type="journal article" date="2014" name="Agronomy (Basel)">
        <title>A Draft Genome Sequence for Ensete ventricosum, the Drought-Tolerant Tree Against Hunger.</title>
        <authorList>
            <person name="Harrison J."/>
            <person name="Moore K.A."/>
            <person name="Paszkiewicz K."/>
            <person name="Jones T."/>
            <person name="Grant M."/>
            <person name="Ambacheew D."/>
            <person name="Muzemil S."/>
            <person name="Studholme D.J."/>
        </authorList>
    </citation>
    <scope>NUCLEOTIDE SEQUENCE [LARGE SCALE GENOMIC DNA]</scope>
</reference>
<protein>
    <submittedName>
        <fullName evidence="1">Uncharacterized protein</fullName>
    </submittedName>
</protein>
<dbReference type="AlphaFoldDB" id="A0A427AKA8"/>
<feature type="non-terminal residue" evidence="1">
    <location>
        <position position="1"/>
    </location>
</feature>
<accession>A0A427AKA8</accession>
<gene>
    <name evidence="1" type="ORF">B296_00016570</name>
</gene>
<dbReference type="Proteomes" id="UP000287651">
    <property type="component" value="Unassembled WGS sequence"/>
</dbReference>
<comment type="caution">
    <text evidence="1">The sequence shown here is derived from an EMBL/GenBank/DDBJ whole genome shotgun (WGS) entry which is preliminary data.</text>
</comment>
<evidence type="ECO:0000313" key="1">
    <source>
        <dbReference type="EMBL" id="RRT76707.1"/>
    </source>
</evidence>